<dbReference type="InterPro" id="IPR038071">
    <property type="entry name" value="UROD/MetE-like_sf"/>
</dbReference>
<evidence type="ECO:0000313" key="3">
    <source>
        <dbReference type="Proteomes" id="UP000193334"/>
    </source>
</evidence>
<dbReference type="OrthoDB" id="161361at2"/>
<dbReference type="GO" id="GO:0006779">
    <property type="term" value="P:porphyrin-containing compound biosynthetic process"/>
    <property type="evidence" value="ECO:0007669"/>
    <property type="project" value="InterPro"/>
</dbReference>
<dbReference type="RefSeq" id="WP_085756605.1">
    <property type="nucleotide sequence ID" value="NZ_CP021023.1"/>
</dbReference>
<dbReference type="Gene3D" id="3.20.20.210">
    <property type="match status" value="1"/>
</dbReference>
<organism evidence="2 3">
    <name type="scientific">Sedimentisphaera salicampi</name>
    <dbReference type="NCBI Taxonomy" id="1941349"/>
    <lineage>
        <taxon>Bacteria</taxon>
        <taxon>Pseudomonadati</taxon>
        <taxon>Planctomycetota</taxon>
        <taxon>Phycisphaerae</taxon>
        <taxon>Sedimentisphaerales</taxon>
        <taxon>Sedimentisphaeraceae</taxon>
        <taxon>Sedimentisphaera</taxon>
    </lineage>
</organism>
<dbReference type="InterPro" id="IPR052024">
    <property type="entry name" value="Methanogen_methyltrans"/>
</dbReference>
<sequence>MMTSRERLLKALKGEQTDRVPVTLFMLDQGHFLEQVYPEVDPFDYEQLQLKVIEIQKQLGVDVFVRMLFGINDPIGVHCGGLNVSEQTENWKVTKEKIQQGDTTVIRSKIETPEGDLTQDFSINRLRASTYMYGCTKFPIQNKLDLEIASKYEPPLMNEQKARMIKKRVSRIKQALGEDGILGSWTPHGPFNNSSLLTNHEQLYSLFIVDYEFYEKLMNFAMNRIVDYTRAIDNAGVDVHCVGGNVPGGFLGKKCYDEYVLPFEKKYIDFVQANGTPAMYHNCGEIMNLVESYKHLGAKIIEPFSPPPLGDADLKKAKEIVNGDYVMLAGVDQVNVLQKGSVEDVKRITEETIRIGKPGGKFILQSADFLEYGTPMENLEAYVQTALQFADY</sequence>
<dbReference type="STRING" id="1941349.STSP1_02417"/>
<accession>A0A1W6LQG3</accession>
<dbReference type="EMBL" id="CP021023">
    <property type="protein sequence ID" value="ARN57991.1"/>
    <property type="molecule type" value="Genomic_DNA"/>
</dbReference>
<dbReference type="InterPro" id="IPR000257">
    <property type="entry name" value="Uroporphyrinogen_deCOase"/>
</dbReference>
<evidence type="ECO:0000259" key="1">
    <source>
        <dbReference type="Pfam" id="PF01208"/>
    </source>
</evidence>
<keyword evidence="3" id="KW-1185">Reference proteome</keyword>
<protein>
    <submittedName>
        <fullName evidence="2">Methylcobalamin:coenzyme M methyltransferase</fullName>
    </submittedName>
</protein>
<dbReference type="PANTHER" id="PTHR47099:SF1">
    <property type="entry name" value="METHYLCOBAMIDE:COM METHYLTRANSFERASE MTBA"/>
    <property type="match status" value="1"/>
</dbReference>
<dbReference type="Proteomes" id="UP000193334">
    <property type="component" value="Chromosome"/>
</dbReference>
<keyword evidence="2" id="KW-0808">Transferase</keyword>
<dbReference type="SUPFAM" id="SSF51726">
    <property type="entry name" value="UROD/MetE-like"/>
    <property type="match status" value="1"/>
</dbReference>
<feature type="domain" description="Uroporphyrinogen decarboxylase (URO-D)" evidence="1">
    <location>
        <begin position="150"/>
        <end position="386"/>
    </location>
</feature>
<dbReference type="KEGG" id="pbp:STSP1_02417"/>
<dbReference type="Pfam" id="PF01208">
    <property type="entry name" value="URO-D"/>
    <property type="match status" value="1"/>
</dbReference>
<dbReference type="AlphaFoldDB" id="A0A1W6LQG3"/>
<dbReference type="GO" id="GO:0032259">
    <property type="term" value="P:methylation"/>
    <property type="evidence" value="ECO:0007669"/>
    <property type="project" value="UniProtKB-KW"/>
</dbReference>
<evidence type="ECO:0000313" key="2">
    <source>
        <dbReference type="EMBL" id="ARN57991.1"/>
    </source>
</evidence>
<name>A0A1W6LQG3_9BACT</name>
<gene>
    <name evidence="2" type="ORF">STSP1_02417</name>
</gene>
<keyword evidence="2" id="KW-0489">Methyltransferase</keyword>
<dbReference type="PANTHER" id="PTHR47099">
    <property type="entry name" value="METHYLCOBAMIDE:COM METHYLTRANSFERASE MTBA"/>
    <property type="match status" value="1"/>
</dbReference>
<proteinExistence type="predicted"/>
<dbReference type="GO" id="GO:0008168">
    <property type="term" value="F:methyltransferase activity"/>
    <property type="evidence" value="ECO:0007669"/>
    <property type="project" value="UniProtKB-KW"/>
</dbReference>
<dbReference type="GO" id="GO:0004853">
    <property type="term" value="F:uroporphyrinogen decarboxylase activity"/>
    <property type="evidence" value="ECO:0007669"/>
    <property type="project" value="InterPro"/>
</dbReference>
<reference evidence="3" key="1">
    <citation type="submission" date="2017-04" db="EMBL/GenBank/DDBJ databases">
        <title>Comparative genomics and description of representatives of a novel lineage of planctomycetes thriving in anoxic sediments.</title>
        <authorList>
            <person name="Spring S."/>
            <person name="Bunk B."/>
            <person name="Sproer C."/>
        </authorList>
    </citation>
    <scope>NUCLEOTIDE SEQUENCE [LARGE SCALE GENOMIC DNA]</scope>
    <source>
        <strain evidence="3">ST-PulAB-D4</strain>
    </source>
</reference>